<organism evidence="3 4">
    <name type="scientific">Araneus ventricosus</name>
    <name type="common">Orbweaver spider</name>
    <name type="synonym">Epeira ventricosa</name>
    <dbReference type="NCBI Taxonomy" id="182803"/>
    <lineage>
        <taxon>Eukaryota</taxon>
        <taxon>Metazoa</taxon>
        <taxon>Ecdysozoa</taxon>
        <taxon>Arthropoda</taxon>
        <taxon>Chelicerata</taxon>
        <taxon>Arachnida</taxon>
        <taxon>Araneae</taxon>
        <taxon>Araneomorphae</taxon>
        <taxon>Entelegynae</taxon>
        <taxon>Araneoidea</taxon>
        <taxon>Araneidae</taxon>
        <taxon>Araneus</taxon>
    </lineage>
</organism>
<accession>A0A4Y2IRV8</accession>
<reference evidence="3 4" key="1">
    <citation type="journal article" date="2019" name="Sci. Rep.">
        <title>Orb-weaving spider Araneus ventricosus genome elucidates the spidroin gene catalogue.</title>
        <authorList>
            <person name="Kono N."/>
            <person name="Nakamura H."/>
            <person name="Ohtoshi R."/>
            <person name="Moran D.A.P."/>
            <person name="Shinohara A."/>
            <person name="Yoshida Y."/>
            <person name="Fujiwara M."/>
            <person name="Mori M."/>
            <person name="Tomita M."/>
            <person name="Arakawa K."/>
        </authorList>
    </citation>
    <scope>NUCLEOTIDE SEQUENCE [LARGE SCALE GENOMIC DNA]</scope>
</reference>
<gene>
    <name evidence="3" type="ORF">AVEN_28803_1</name>
</gene>
<dbReference type="AlphaFoldDB" id="A0A4Y2IRV8"/>
<keyword evidence="4" id="KW-1185">Reference proteome</keyword>
<comment type="caution">
    <text evidence="3">The sequence shown here is derived from an EMBL/GenBank/DDBJ whole genome shotgun (WGS) entry which is preliminary data.</text>
</comment>
<evidence type="ECO:0000313" key="3">
    <source>
        <dbReference type="EMBL" id="GBM80404.1"/>
    </source>
</evidence>
<name>A0A4Y2IRV8_ARAVE</name>
<feature type="transmembrane region" description="Helical" evidence="2">
    <location>
        <begin position="6"/>
        <end position="32"/>
    </location>
</feature>
<dbReference type="EMBL" id="BGPR01002880">
    <property type="protein sequence ID" value="GBM80404.1"/>
    <property type="molecule type" value="Genomic_DNA"/>
</dbReference>
<evidence type="ECO:0000313" key="4">
    <source>
        <dbReference type="Proteomes" id="UP000499080"/>
    </source>
</evidence>
<keyword evidence="2" id="KW-1133">Transmembrane helix</keyword>
<evidence type="ECO:0000256" key="2">
    <source>
        <dbReference type="SAM" id="Phobius"/>
    </source>
</evidence>
<feature type="region of interest" description="Disordered" evidence="1">
    <location>
        <begin position="71"/>
        <end position="103"/>
    </location>
</feature>
<protein>
    <submittedName>
        <fullName evidence="3">Uncharacterized protein</fullName>
    </submittedName>
</protein>
<dbReference type="Proteomes" id="UP000499080">
    <property type="component" value="Unassembled WGS sequence"/>
</dbReference>
<sequence>MVWFILFLYIFRHSTVIICFGIVYSCNVAALWQSQLRNRRDTSMSGDFSGDPLCEWTTCLPYPSAVKYPADGMPGKHRKPTTAPDYEDYSNIQGCPHLSGSKS</sequence>
<keyword evidence="2" id="KW-0812">Transmembrane</keyword>
<evidence type="ECO:0000256" key="1">
    <source>
        <dbReference type="SAM" id="MobiDB-lite"/>
    </source>
</evidence>
<keyword evidence="2" id="KW-0472">Membrane</keyword>
<proteinExistence type="predicted"/>